<organism evidence="1 2">
    <name type="scientific">Dentiscutata erythropus</name>
    <dbReference type="NCBI Taxonomy" id="1348616"/>
    <lineage>
        <taxon>Eukaryota</taxon>
        <taxon>Fungi</taxon>
        <taxon>Fungi incertae sedis</taxon>
        <taxon>Mucoromycota</taxon>
        <taxon>Glomeromycotina</taxon>
        <taxon>Glomeromycetes</taxon>
        <taxon>Diversisporales</taxon>
        <taxon>Gigasporaceae</taxon>
        <taxon>Dentiscutata</taxon>
    </lineage>
</organism>
<accession>A0A9N9JWW7</accession>
<feature type="non-terminal residue" evidence="1">
    <location>
        <position position="1"/>
    </location>
</feature>
<dbReference type="EMBL" id="CAJVPY010034591">
    <property type="protein sequence ID" value="CAG8800184.1"/>
    <property type="molecule type" value="Genomic_DNA"/>
</dbReference>
<evidence type="ECO:0000313" key="2">
    <source>
        <dbReference type="Proteomes" id="UP000789405"/>
    </source>
</evidence>
<sequence>RIKSNSTPRVISDWKDLDKTYCRIVAEQPLYLVRGMLAEEE</sequence>
<feature type="non-terminal residue" evidence="1">
    <location>
        <position position="41"/>
    </location>
</feature>
<gene>
    <name evidence="1" type="ORF">DERYTH_LOCUS23217</name>
</gene>
<comment type="caution">
    <text evidence="1">The sequence shown here is derived from an EMBL/GenBank/DDBJ whole genome shotgun (WGS) entry which is preliminary data.</text>
</comment>
<reference evidence="1" key="1">
    <citation type="submission" date="2021-06" db="EMBL/GenBank/DDBJ databases">
        <authorList>
            <person name="Kallberg Y."/>
            <person name="Tangrot J."/>
            <person name="Rosling A."/>
        </authorList>
    </citation>
    <scope>NUCLEOTIDE SEQUENCE</scope>
    <source>
        <strain evidence="1">MA453B</strain>
    </source>
</reference>
<name>A0A9N9JWW7_9GLOM</name>
<proteinExistence type="predicted"/>
<evidence type="ECO:0000313" key="1">
    <source>
        <dbReference type="EMBL" id="CAG8800184.1"/>
    </source>
</evidence>
<dbReference type="AlphaFoldDB" id="A0A9N9JWW7"/>
<keyword evidence="2" id="KW-1185">Reference proteome</keyword>
<dbReference type="Proteomes" id="UP000789405">
    <property type="component" value="Unassembled WGS sequence"/>
</dbReference>
<protein>
    <submittedName>
        <fullName evidence="1">26888_t:CDS:1</fullName>
    </submittedName>
</protein>